<dbReference type="Gene3D" id="3.40.50.1010">
    <property type="entry name" value="5'-nuclease"/>
    <property type="match status" value="1"/>
</dbReference>
<protein>
    <submittedName>
        <fullName evidence="2">Nucleic acid-binding protein, contains PIN-like protein</fullName>
    </submittedName>
</protein>
<evidence type="ECO:0000313" key="2">
    <source>
        <dbReference type="EMBL" id="AKQ05357.1"/>
    </source>
</evidence>
<accession>A0A0H4TFG2</accession>
<reference evidence="2" key="1">
    <citation type="journal article" date="2015" name="ISME J.">
        <title>Aquifer environment selects for microbial species cohorts in sediment and groundwater.</title>
        <authorList>
            <person name="Hug L.A."/>
            <person name="Thomas B.C."/>
            <person name="Brown C.T."/>
            <person name="Frischkorn K.R."/>
            <person name="Williams K.H."/>
            <person name="Tringe S.G."/>
            <person name="Banfield J.F."/>
        </authorList>
    </citation>
    <scope>NUCLEOTIDE SEQUENCE</scope>
</reference>
<dbReference type="InterPro" id="IPR029060">
    <property type="entry name" value="PIN-like_dom_sf"/>
</dbReference>
<dbReference type="EMBL" id="KT007072">
    <property type="protein sequence ID" value="AKQ05357.1"/>
    <property type="molecule type" value="Genomic_DNA"/>
</dbReference>
<sequence length="137" mass="15936">MKVFIDTGAFCALTIPKDEHNQKAKSIHKQLKDRHAILYSSDYVLDEVYTLLKTRASHTTSVKFMDELKESHITILHIAEEVEDAAKAIFRQFEDRRLSFTDCTSFALINHSGFDAVFAFDEHFRYHPYTHHVEFLG</sequence>
<name>A0A0H4TFG2_9DELT</name>
<feature type="domain" description="PIN" evidence="1">
    <location>
        <begin position="3"/>
        <end position="125"/>
    </location>
</feature>
<dbReference type="PANTHER" id="PTHR42188">
    <property type="entry name" value="23S RRNA-SPECIFIC ENDONUCLEASE VAPC20"/>
    <property type="match status" value="1"/>
</dbReference>
<evidence type="ECO:0000259" key="1">
    <source>
        <dbReference type="Pfam" id="PF01850"/>
    </source>
</evidence>
<dbReference type="Pfam" id="PF01850">
    <property type="entry name" value="PIN"/>
    <property type="match status" value="1"/>
</dbReference>
<dbReference type="SUPFAM" id="SSF88723">
    <property type="entry name" value="PIN domain-like"/>
    <property type="match status" value="1"/>
</dbReference>
<dbReference type="PANTHER" id="PTHR42188:SF1">
    <property type="entry name" value="23S RRNA-SPECIFIC ENDONUCLEASE VAPC20"/>
    <property type="match status" value="1"/>
</dbReference>
<organism evidence="2">
    <name type="scientific">uncultured delta proteobacterium Rifle_16ft_4_minimus_27247</name>
    <dbReference type="NCBI Taxonomy" id="1665177"/>
    <lineage>
        <taxon>Bacteria</taxon>
        <taxon>Deltaproteobacteria</taxon>
        <taxon>environmental samples</taxon>
    </lineage>
</organism>
<dbReference type="GO" id="GO:0016075">
    <property type="term" value="P:rRNA catabolic process"/>
    <property type="evidence" value="ECO:0007669"/>
    <property type="project" value="TreeGrafter"/>
</dbReference>
<dbReference type="AlphaFoldDB" id="A0A0H4TFG2"/>
<dbReference type="GO" id="GO:0004521">
    <property type="term" value="F:RNA endonuclease activity"/>
    <property type="evidence" value="ECO:0007669"/>
    <property type="project" value="InterPro"/>
</dbReference>
<dbReference type="InterPro" id="IPR002716">
    <property type="entry name" value="PIN_dom"/>
</dbReference>
<dbReference type="InterPro" id="IPR039018">
    <property type="entry name" value="VapC20-like"/>
</dbReference>
<proteinExistence type="predicted"/>